<dbReference type="Proteomes" id="UP000479190">
    <property type="component" value="Unassembled WGS sequence"/>
</dbReference>
<name>A0A6H5J198_9HYME</name>
<sequence length="92" mass="10021">SATDMLDPLRNHVRRTISVSRLFTSLHAGNEHCEEFLSLDASAEGVRQKLDLYTTTRCVRAASVGDTGDLHASAACSTLSIDYVLASFYSIN</sequence>
<feature type="non-terminal residue" evidence="1">
    <location>
        <position position="1"/>
    </location>
</feature>
<dbReference type="EMBL" id="CADCXV010001151">
    <property type="protein sequence ID" value="CAB0042066.1"/>
    <property type="molecule type" value="Genomic_DNA"/>
</dbReference>
<protein>
    <submittedName>
        <fullName evidence="1">Uncharacterized protein</fullName>
    </submittedName>
</protein>
<keyword evidence="2" id="KW-1185">Reference proteome</keyword>
<proteinExistence type="predicted"/>
<evidence type="ECO:0000313" key="1">
    <source>
        <dbReference type="EMBL" id="CAB0042066.1"/>
    </source>
</evidence>
<gene>
    <name evidence="1" type="ORF">TBRA_LOCUS13708</name>
</gene>
<dbReference type="AlphaFoldDB" id="A0A6H5J198"/>
<reference evidence="1 2" key="1">
    <citation type="submission" date="2020-02" db="EMBL/GenBank/DDBJ databases">
        <authorList>
            <person name="Ferguson B K."/>
        </authorList>
    </citation>
    <scope>NUCLEOTIDE SEQUENCE [LARGE SCALE GENOMIC DNA]</scope>
</reference>
<evidence type="ECO:0000313" key="2">
    <source>
        <dbReference type="Proteomes" id="UP000479190"/>
    </source>
</evidence>
<organism evidence="1 2">
    <name type="scientific">Trichogramma brassicae</name>
    <dbReference type="NCBI Taxonomy" id="86971"/>
    <lineage>
        <taxon>Eukaryota</taxon>
        <taxon>Metazoa</taxon>
        <taxon>Ecdysozoa</taxon>
        <taxon>Arthropoda</taxon>
        <taxon>Hexapoda</taxon>
        <taxon>Insecta</taxon>
        <taxon>Pterygota</taxon>
        <taxon>Neoptera</taxon>
        <taxon>Endopterygota</taxon>
        <taxon>Hymenoptera</taxon>
        <taxon>Apocrita</taxon>
        <taxon>Proctotrupomorpha</taxon>
        <taxon>Chalcidoidea</taxon>
        <taxon>Trichogrammatidae</taxon>
        <taxon>Trichogramma</taxon>
    </lineage>
</organism>
<accession>A0A6H5J198</accession>